<accession>A0A1G8KW45</accession>
<organism evidence="1 2">
    <name type="scientific">Arthrobacter cupressi</name>
    <dbReference type="NCBI Taxonomy" id="1045773"/>
    <lineage>
        <taxon>Bacteria</taxon>
        <taxon>Bacillati</taxon>
        <taxon>Actinomycetota</taxon>
        <taxon>Actinomycetes</taxon>
        <taxon>Micrococcales</taxon>
        <taxon>Micrococcaceae</taxon>
        <taxon>Arthrobacter</taxon>
    </lineage>
</organism>
<reference evidence="2" key="1">
    <citation type="submission" date="2016-10" db="EMBL/GenBank/DDBJ databases">
        <authorList>
            <person name="Varghese N."/>
            <person name="Submissions S."/>
        </authorList>
    </citation>
    <scope>NUCLEOTIDE SEQUENCE [LARGE SCALE GENOMIC DNA]</scope>
    <source>
        <strain evidence="2">CGMCC 1.10783</strain>
    </source>
</reference>
<evidence type="ECO:0000313" key="1">
    <source>
        <dbReference type="EMBL" id="SDI47567.1"/>
    </source>
</evidence>
<gene>
    <name evidence="1" type="ORF">SAMN05216555_102383</name>
</gene>
<dbReference type="RefSeq" id="WP_074587149.1">
    <property type="nucleotide sequence ID" value="NZ_FNEI01000002.1"/>
</dbReference>
<keyword evidence="2" id="KW-1185">Reference proteome</keyword>
<protein>
    <submittedName>
        <fullName evidence="1">Uncharacterized protein</fullName>
    </submittedName>
</protein>
<dbReference type="OrthoDB" id="4426404at2"/>
<sequence length="68" mass="7559">MAKKVRAPEDPDRRLDKLAAEGHASKSAPQLQGAEMVLQRDARRWEISEGLDFVMSHDAELLTGLEDA</sequence>
<dbReference type="Proteomes" id="UP000182130">
    <property type="component" value="Unassembled WGS sequence"/>
</dbReference>
<dbReference type="AlphaFoldDB" id="A0A1G8KW45"/>
<dbReference type="EMBL" id="FNEI01000002">
    <property type="protein sequence ID" value="SDI47567.1"/>
    <property type="molecule type" value="Genomic_DNA"/>
</dbReference>
<evidence type="ECO:0000313" key="2">
    <source>
        <dbReference type="Proteomes" id="UP000182130"/>
    </source>
</evidence>
<proteinExistence type="predicted"/>
<name>A0A1G8KW45_9MICC</name>